<evidence type="ECO:0000256" key="1">
    <source>
        <dbReference type="SAM" id="MobiDB-lite"/>
    </source>
</evidence>
<keyword evidence="2" id="KW-1133">Transmembrane helix</keyword>
<feature type="compositionally biased region" description="Polar residues" evidence="1">
    <location>
        <begin position="369"/>
        <end position="386"/>
    </location>
</feature>
<keyword evidence="2" id="KW-0812">Transmembrane</keyword>
<organism evidence="3 4">
    <name type="scientific">Venturia inaequalis</name>
    <name type="common">Apple scab fungus</name>
    <dbReference type="NCBI Taxonomy" id="5025"/>
    <lineage>
        <taxon>Eukaryota</taxon>
        <taxon>Fungi</taxon>
        <taxon>Dikarya</taxon>
        <taxon>Ascomycota</taxon>
        <taxon>Pezizomycotina</taxon>
        <taxon>Dothideomycetes</taxon>
        <taxon>Pleosporomycetidae</taxon>
        <taxon>Venturiales</taxon>
        <taxon>Venturiaceae</taxon>
        <taxon>Venturia</taxon>
    </lineage>
</organism>
<evidence type="ECO:0000313" key="4">
    <source>
        <dbReference type="Proteomes" id="UP000433883"/>
    </source>
</evidence>
<protein>
    <submittedName>
        <fullName evidence="3">Uncharacterized protein</fullName>
    </submittedName>
</protein>
<feature type="region of interest" description="Disordered" evidence="1">
    <location>
        <begin position="401"/>
        <end position="420"/>
    </location>
</feature>
<reference evidence="3 4" key="1">
    <citation type="submission" date="2019-11" db="EMBL/GenBank/DDBJ databases">
        <title>Venturia inaequalis Genome Resource.</title>
        <authorList>
            <person name="Lichtner F.J."/>
        </authorList>
    </citation>
    <scope>NUCLEOTIDE SEQUENCE [LARGE SCALE GENOMIC DNA]</scope>
    <source>
        <strain evidence="3">Bline_iso_100314</strain>
    </source>
</reference>
<feature type="compositionally biased region" description="Polar residues" evidence="1">
    <location>
        <begin position="70"/>
        <end position="82"/>
    </location>
</feature>
<feature type="transmembrane region" description="Helical" evidence="2">
    <location>
        <begin position="215"/>
        <end position="239"/>
    </location>
</feature>
<feature type="transmembrane region" description="Helical" evidence="2">
    <location>
        <begin position="183"/>
        <end position="203"/>
    </location>
</feature>
<feature type="region of interest" description="Disordered" evidence="1">
    <location>
        <begin position="134"/>
        <end position="161"/>
    </location>
</feature>
<accession>A0A8H3UEL6</accession>
<gene>
    <name evidence="3" type="ORF">BLS_005967</name>
</gene>
<feature type="region of interest" description="Disordered" evidence="1">
    <location>
        <begin position="1"/>
        <end position="113"/>
    </location>
</feature>
<evidence type="ECO:0000313" key="3">
    <source>
        <dbReference type="EMBL" id="KAE9968220.1"/>
    </source>
</evidence>
<dbReference type="Proteomes" id="UP000433883">
    <property type="component" value="Unassembled WGS sequence"/>
</dbReference>
<dbReference type="AlphaFoldDB" id="A0A8H3UEL6"/>
<name>A0A8H3UEL6_VENIN</name>
<feature type="compositionally biased region" description="Polar residues" evidence="1">
    <location>
        <begin position="93"/>
        <end position="105"/>
    </location>
</feature>
<feature type="region of interest" description="Disordered" evidence="1">
    <location>
        <begin position="360"/>
        <end position="395"/>
    </location>
</feature>
<comment type="caution">
    <text evidence="3">The sequence shown here is derived from an EMBL/GenBank/DDBJ whole genome shotgun (WGS) entry which is preliminary data.</text>
</comment>
<feature type="compositionally biased region" description="Basic residues" evidence="1">
    <location>
        <begin position="143"/>
        <end position="155"/>
    </location>
</feature>
<dbReference type="EMBL" id="WNWQ01000424">
    <property type="protein sequence ID" value="KAE9968220.1"/>
    <property type="molecule type" value="Genomic_DNA"/>
</dbReference>
<proteinExistence type="predicted"/>
<evidence type="ECO:0000256" key="2">
    <source>
        <dbReference type="SAM" id="Phobius"/>
    </source>
</evidence>
<keyword evidence="2" id="KW-0472">Membrane</keyword>
<sequence length="420" mass="46786">MANPIRLSSGPEGAQVDRLPTIEHNVRSMAFDSETQAASSVYEGTPLPDQSRPKPSPRELFGQVREPAPTSATFLTSTSSPILNHHVPGMTYSPATQPSEWSRTPQVPAPVVSPGFRHPADNVFYPVDPVQRDPEAAASRYPRGQRKRRRRRRRQGAWVHEGGTRQGSVTLKTLAHGYTRMKFMAVLISGLFLACIGTIYLTLNLTMRNSIPQELHILFVLALLGTVAFFSHSAIRLWIMAHKGNLPSYESSRHNRIPSTAGPEGFKPSRPIPVQLARDDEIAALDEEGCLHEEKLETTKMPPPAYGLWRESVRIDPNLLHWQRVRDATEAENTRRRNRLSHDSVALVSNFGSPALGYVREEEEEESHQNPQTQEGLSVPRTQQARPPSYASDDGVSYVVSALPGRPPSEIHPALRIRLP</sequence>